<sequence length="92" mass="10204">MSHHLDNLGNSQGINGDRCQVSKSGSVRLLVNSVSYRKERDKDAHLSNANVNSTHRYTHAAICHLYRGSCVFIAPRILIENILENDGSKKTA</sequence>
<organism evidence="2 3">
    <name type="scientific">Scleroderma citrinum Foug A</name>
    <dbReference type="NCBI Taxonomy" id="1036808"/>
    <lineage>
        <taxon>Eukaryota</taxon>
        <taxon>Fungi</taxon>
        <taxon>Dikarya</taxon>
        <taxon>Basidiomycota</taxon>
        <taxon>Agaricomycotina</taxon>
        <taxon>Agaricomycetes</taxon>
        <taxon>Agaricomycetidae</taxon>
        <taxon>Boletales</taxon>
        <taxon>Sclerodermatineae</taxon>
        <taxon>Sclerodermataceae</taxon>
        <taxon>Scleroderma</taxon>
    </lineage>
</organism>
<reference evidence="2 3" key="1">
    <citation type="submission" date="2014-04" db="EMBL/GenBank/DDBJ databases">
        <authorList>
            <consortium name="DOE Joint Genome Institute"/>
            <person name="Kuo A."/>
            <person name="Kohler A."/>
            <person name="Nagy L.G."/>
            <person name="Floudas D."/>
            <person name="Copeland A."/>
            <person name="Barry K.W."/>
            <person name="Cichocki N."/>
            <person name="Veneault-Fourrey C."/>
            <person name="LaButti K."/>
            <person name="Lindquist E.A."/>
            <person name="Lipzen A."/>
            <person name="Lundell T."/>
            <person name="Morin E."/>
            <person name="Murat C."/>
            <person name="Sun H."/>
            <person name="Tunlid A."/>
            <person name="Henrissat B."/>
            <person name="Grigoriev I.V."/>
            <person name="Hibbett D.S."/>
            <person name="Martin F."/>
            <person name="Nordberg H.P."/>
            <person name="Cantor M.N."/>
            <person name="Hua S.X."/>
        </authorList>
    </citation>
    <scope>NUCLEOTIDE SEQUENCE [LARGE SCALE GENOMIC DNA]</scope>
    <source>
        <strain evidence="2 3">Foug A</strain>
    </source>
</reference>
<dbReference type="InParanoid" id="A0A0C3A8S1"/>
<proteinExistence type="predicted"/>
<evidence type="ECO:0000313" key="3">
    <source>
        <dbReference type="Proteomes" id="UP000053989"/>
    </source>
</evidence>
<name>A0A0C3A8S1_9AGAM</name>
<dbReference type="HOGENOM" id="CLU_2414564_0_0_1"/>
<reference evidence="3" key="2">
    <citation type="submission" date="2015-01" db="EMBL/GenBank/DDBJ databases">
        <title>Evolutionary Origins and Diversification of the Mycorrhizal Mutualists.</title>
        <authorList>
            <consortium name="DOE Joint Genome Institute"/>
            <consortium name="Mycorrhizal Genomics Consortium"/>
            <person name="Kohler A."/>
            <person name="Kuo A."/>
            <person name="Nagy L.G."/>
            <person name="Floudas D."/>
            <person name="Copeland A."/>
            <person name="Barry K.W."/>
            <person name="Cichocki N."/>
            <person name="Veneault-Fourrey C."/>
            <person name="LaButti K."/>
            <person name="Lindquist E.A."/>
            <person name="Lipzen A."/>
            <person name="Lundell T."/>
            <person name="Morin E."/>
            <person name="Murat C."/>
            <person name="Riley R."/>
            <person name="Ohm R."/>
            <person name="Sun H."/>
            <person name="Tunlid A."/>
            <person name="Henrissat B."/>
            <person name="Grigoriev I.V."/>
            <person name="Hibbett D.S."/>
            <person name="Martin F."/>
        </authorList>
    </citation>
    <scope>NUCLEOTIDE SEQUENCE [LARGE SCALE GENOMIC DNA]</scope>
    <source>
        <strain evidence="3">Foug A</strain>
    </source>
</reference>
<evidence type="ECO:0000313" key="2">
    <source>
        <dbReference type="EMBL" id="KIM70088.1"/>
    </source>
</evidence>
<accession>A0A0C3A8S1</accession>
<dbReference type="Proteomes" id="UP000053989">
    <property type="component" value="Unassembled WGS sequence"/>
</dbReference>
<gene>
    <name evidence="2" type="ORF">SCLCIDRAFT_504403</name>
</gene>
<protein>
    <submittedName>
        <fullName evidence="2">Uncharacterized protein</fullName>
    </submittedName>
</protein>
<feature type="region of interest" description="Disordered" evidence="1">
    <location>
        <begin position="1"/>
        <end position="20"/>
    </location>
</feature>
<dbReference type="AlphaFoldDB" id="A0A0C3A8S1"/>
<evidence type="ECO:0000256" key="1">
    <source>
        <dbReference type="SAM" id="MobiDB-lite"/>
    </source>
</evidence>
<dbReference type="EMBL" id="KN822005">
    <property type="protein sequence ID" value="KIM70088.1"/>
    <property type="molecule type" value="Genomic_DNA"/>
</dbReference>
<keyword evidence="3" id="KW-1185">Reference proteome</keyword>